<sequence length="638" mass="69033">MSPSPPESLWSAVTAKRRKLRRWLILANLVAAVLLASLVLSVLLRAKASYEARARDLAESLAAVAQLNIGSELSQVDAVLRSTLQDLSLPRLRALLGDAGTTDLLMHRASLLPAMEGLRLTDAEGQVRWGTGLAGVPVPSVSDRDYFVTAHGSPDAQPIVSGPLQSRLTGMWVMVVARPLVVEGRFEGLLYATIPVDHMVQLFRRYELGLHDAITLRTDDLRLVARHAPGGGAQGEVGLAAVSTQLREATQRQPTAGWFVSRAAIDNLPRTTAYRQVAGWPLKVFAGVSNERFFEPWREQALQVSLTAALAWLLLVAAAFAIFRFGAREALAMDQLAAQAVAQREAQQRIAALLREQAAMLDNDLVSMARVSGRAIRWSNVAFERLLGYGPGELNDQSMAVLYADEATFERVGREAYPVLASGSSYRSQVPMRRKDGTVLWVEITGARLAGDDSFWMAVDITAAKAAHEQLVHVAHHDPLTQLPNRTLLLQRLRHSLAVQARSGTALAVCYLDLDGFKGINDRFGHDAGDALLVAVARRMEHQLRPGDTVARIGGDEFVLVLTELPPEAWPPVLDRLVDALRQPVKLEGGQTVQVGASVGVAAATPDADAHALLSLADQALLRAKREGKGRVVLAAGA</sequence>
<feature type="transmembrane region" description="Helical" evidence="1">
    <location>
        <begin position="23"/>
        <end position="44"/>
    </location>
</feature>
<feature type="transmembrane region" description="Helical" evidence="1">
    <location>
        <begin position="301"/>
        <end position="323"/>
    </location>
</feature>
<keyword evidence="3" id="KW-0808">Transferase</keyword>
<keyword evidence="1" id="KW-1133">Transmembrane helix</keyword>
<keyword evidence="1" id="KW-0812">Transmembrane</keyword>
<dbReference type="PROSITE" id="PS50887">
    <property type="entry name" value="GGDEF"/>
    <property type="match status" value="1"/>
</dbReference>
<dbReference type="InterPro" id="IPR043128">
    <property type="entry name" value="Rev_trsase/Diguanyl_cyclase"/>
</dbReference>
<dbReference type="Gene3D" id="3.30.450.20">
    <property type="entry name" value="PAS domain"/>
    <property type="match status" value="3"/>
</dbReference>
<dbReference type="PANTHER" id="PTHR46663:SF3">
    <property type="entry name" value="SLL0267 PROTEIN"/>
    <property type="match status" value="1"/>
</dbReference>
<accession>A0ABY4S885</accession>
<dbReference type="SUPFAM" id="SSF55785">
    <property type="entry name" value="PYP-like sensor domain (PAS domain)"/>
    <property type="match status" value="1"/>
</dbReference>
<keyword evidence="1" id="KW-0472">Membrane</keyword>
<dbReference type="Pfam" id="PF08447">
    <property type="entry name" value="PAS_3"/>
    <property type="match status" value="1"/>
</dbReference>
<organism evidence="3 4">
    <name type="scientific">Aquincola tertiaricarbonis</name>
    <dbReference type="NCBI Taxonomy" id="391953"/>
    <lineage>
        <taxon>Bacteria</taxon>
        <taxon>Pseudomonadati</taxon>
        <taxon>Pseudomonadota</taxon>
        <taxon>Betaproteobacteria</taxon>
        <taxon>Burkholderiales</taxon>
        <taxon>Sphaerotilaceae</taxon>
        <taxon>Aquincola</taxon>
    </lineage>
</organism>
<dbReference type="GO" id="GO:0052621">
    <property type="term" value="F:diguanylate cyclase activity"/>
    <property type="evidence" value="ECO:0007669"/>
    <property type="project" value="UniProtKB-EC"/>
</dbReference>
<dbReference type="PANTHER" id="PTHR46663">
    <property type="entry name" value="DIGUANYLATE CYCLASE DGCT-RELATED"/>
    <property type="match status" value="1"/>
</dbReference>
<dbReference type="InterPro" id="IPR052163">
    <property type="entry name" value="DGC-Regulatory_Protein"/>
</dbReference>
<dbReference type="SMART" id="SM00267">
    <property type="entry name" value="GGDEF"/>
    <property type="match status" value="1"/>
</dbReference>
<dbReference type="InterPro" id="IPR000160">
    <property type="entry name" value="GGDEF_dom"/>
</dbReference>
<dbReference type="InterPro" id="IPR035965">
    <property type="entry name" value="PAS-like_dom_sf"/>
</dbReference>
<keyword evidence="4" id="KW-1185">Reference proteome</keyword>
<protein>
    <submittedName>
        <fullName evidence="3">Diguanylate cyclase</fullName>
        <ecNumber evidence="3">2.7.7.65</ecNumber>
    </submittedName>
</protein>
<keyword evidence="3" id="KW-0548">Nucleotidyltransferase</keyword>
<evidence type="ECO:0000313" key="3">
    <source>
        <dbReference type="EMBL" id="URI08186.1"/>
    </source>
</evidence>
<dbReference type="CDD" id="cd12914">
    <property type="entry name" value="PDC1_DGC_like"/>
    <property type="match status" value="1"/>
</dbReference>
<evidence type="ECO:0000259" key="2">
    <source>
        <dbReference type="PROSITE" id="PS50887"/>
    </source>
</evidence>
<dbReference type="CDD" id="cd00130">
    <property type="entry name" value="PAS"/>
    <property type="match status" value="1"/>
</dbReference>
<dbReference type="InterPro" id="IPR000014">
    <property type="entry name" value="PAS"/>
</dbReference>
<dbReference type="NCBIfam" id="TIGR00254">
    <property type="entry name" value="GGDEF"/>
    <property type="match status" value="1"/>
</dbReference>
<dbReference type="Proteomes" id="UP001056201">
    <property type="component" value="Chromosome 1"/>
</dbReference>
<dbReference type="NCBIfam" id="TIGR00229">
    <property type="entry name" value="sensory_box"/>
    <property type="match status" value="1"/>
</dbReference>
<dbReference type="InterPro" id="IPR029787">
    <property type="entry name" value="Nucleotide_cyclase"/>
</dbReference>
<feature type="domain" description="GGDEF" evidence="2">
    <location>
        <begin position="505"/>
        <end position="637"/>
    </location>
</feature>
<evidence type="ECO:0000313" key="4">
    <source>
        <dbReference type="Proteomes" id="UP001056201"/>
    </source>
</evidence>
<dbReference type="EC" id="2.7.7.65" evidence="3"/>
<reference evidence="3" key="1">
    <citation type="submission" date="2022-05" db="EMBL/GenBank/DDBJ databases">
        <title>An RpoN-dependent PEP-CTERM gene is involved in floc formation of an Aquincola tertiaricarbonis strain.</title>
        <authorList>
            <person name="Qiu D."/>
            <person name="Xia M."/>
        </authorList>
    </citation>
    <scope>NUCLEOTIDE SEQUENCE</scope>
    <source>
        <strain evidence="3">RN12</strain>
    </source>
</reference>
<dbReference type="Pfam" id="PF00990">
    <property type="entry name" value="GGDEF"/>
    <property type="match status" value="1"/>
</dbReference>
<dbReference type="Gene3D" id="3.30.70.270">
    <property type="match status" value="1"/>
</dbReference>
<evidence type="ECO:0000256" key="1">
    <source>
        <dbReference type="SAM" id="Phobius"/>
    </source>
</evidence>
<gene>
    <name evidence="3" type="ORF">MW290_06305</name>
</gene>
<dbReference type="CDD" id="cd01949">
    <property type="entry name" value="GGDEF"/>
    <property type="match status" value="1"/>
</dbReference>
<dbReference type="RefSeq" id="WP_250196407.1">
    <property type="nucleotide sequence ID" value="NZ_CP097635.1"/>
</dbReference>
<dbReference type="InterPro" id="IPR013655">
    <property type="entry name" value="PAS_fold_3"/>
</dbReference>
<dbReference type="SUPFAM" id="SSF55073">
    <property type="entry name" value="Nucleotide cyclase"/>
    <property type="match status" value="1"/>
</dbReference>
<proteinExistence type="predicted"/>
<dbReference type="EMBL" id="CP097635">
    <property type="protein sequence ID" value="URI08186.1"/>
    <property type="molecule type" value="Genomic_DNA"/>
</dbReference>
<dbReference type="CDD" id="cd12915">
    <property type="entry name" value="PDC2_DGC_like"/>
    <property type="match status" value="1"/>
</dbReference>
<name>A0ABY4S885_AQUTE</name>